<accession>A0A183HML4</accession>
<keyword evidence="3" id="KW-0547">Nucleotide-binding</keyword>
<dbReference type="PROSITE" id="PS50011">
    <property type="entry name" value="PROTEIN_KINASE_DOM"/>
    <property type="match status" value="1"/>
</dbReference>
<dbReference type="EMBL" id="UZAJ01010100">
    <property type="protein sequence ID" value="VDO57100.1"/>
    <property type="molecule type" value="Genomic_DNA"/>
</dbReference>
<keyword evidence="2" id="KW-0808">Transferase</keyword>
<evidence type="ECO:0000256" key="5">
    <source>
        <dbReference type="ARBA" id="ARBA00022840"/>
    </source>
</evidence>
<evidence type="ECO:0000313" key="7">
    <source>
        <dbReference type="EMBL" id="VDO57100.1"/>
    </source>
</evidence>
<dbReference type="GO" id="GO:0005524">
    <property type="term" value="F:ATP binding"/>
    <property type="evidence" value="ECO:0007669"/>
    <property type="project" value="UniProtKB-KW"/>
</dbReference>
<dbReference type="Pfam" id="PF00069">
    <property type="entry name" value="Pkinase"/>
    <property type="match status" value="1"/>
</dbReference>
<evidence type="ECO:0000256" key="1">
    <source>
        <dbReference type="ARBA" id="ARBA00022527"/>
    </source>
</evidence>
<dbReference type="SUPFAM" id="SSF56112">
    <property type="entry name" value="Protein kinase-like (PK-like)"/>
    <property type="match status" value="1"/>
</dbReference>
<dbReference type="Gene3D" id="3.30.200.20">
    <property type="entry name" value="Phosphorylase Kinase, domain 1"/>
    <property type="match status" value="1"/>
</dbReference>
<evidence type="ECO:0000256" key="4">
    <source>
        <dbReference type="ARBA" id="ARBA00022777"/>
    </source>
</evidence>
<dbReference type="InterPro" id="IPR008271">
    <property type="entry name" value="Ser/Thr_kinase_AS"/>
</dbReference>
<dbReference type="Proteomes" id="UP000267606">
    <property type="component" value="Unassembled WGS sequence"/>
</dbReference>
<dbReference type="GO" id="GO:0005634">
    <property type="term" value="C:nucleus"/>
    <property type="evidence" value="ECO:0007669"/>
    <property type="project" value="TreeGrafter"/>
</dbReference>
<keyword evidence="4" id="KW-0418">Kinase</keyword>
<dbReference type="PROSITE" id="PS00108">
    <property type="entry name" value="PROTEIN_KINASE_ST"/>
    <property type="match status" value="1"/>
</dbReference>
<dbReference type="PANTHER" id="PTHR24345">
    <property type="entry name" value="SERINE/THREONINE-PROTEIN KINASE PLK"/>
    <property type="match status" value="1"/>
</dbReference>
<protein>
    <submittedName>
        <fullName evidence="9">Protein kinase domain-containing protein</fullName>
    </submittedName>
</protein>
<keyword evidence="5" id="KW-0067">ATP-binding</keyword>
<gene>
    <name evidence="7" type="ORF">OFLC_LOCUS8730</name>
</gene>
<reference evidence="7 8" key="2">
    <citation type="submission" date="2018-11" db="EMBL/GenBank/DDBJ databases">
        <authorList>
            <consortium name="Pathogen Informatics"/>
        </authorList>
    </citation>
    <scope>NUCLEOTIDE SEQUENCE [LARGE SCALE GENOMIC DNA]</scope>
</reference>
<evidence type="ECO:0000313" key="9">
    <source>
        <dbReference type="WBParaSite" id="OFLC_0000872501-mRNA-1"/>
    </source>
</evidence>
<dbReference type="FunFam" id="3.30.200.20:FF:000042">
    <property type="entry name" value="Aurora kinase A"/>
    <property type="match status" value="1"/>
</dbReference>
<dbReference type="GO" id="GO:0004674">
    <property type="term" value="F:protein serine/threonine kinase activity"/>
    <property type="evidence" value="ECO:0007669"/>
    <property type="project" value="UniProtKB-KW"/>
</dbReference>
<dbReference type="STRING" id="387005.A0A183HML4"/>
<evidence type="ECO:0000256" key="3">
    <source>
        <dbReference type="ARBA" id="ARBA00022741"/>
    </source>
</evidence>
<dbReference type="WBParaSite" id="OFLC_0000872501-mRNA-1">
    <property type="protein sequence ID" value="OFLC_0000872501-mRNA-1"/>
    <property type="gene ID" value="OFLC_0000872501"/>
</dbReference>
<proteinExistence type="predicted"/>
<reference evidence="9" key="1">
    <citation type="submission" date="2016-06" db="UniProtKB">
        <authorList>
            <consortium name="WormBaseParasite"/>
        </authorList>
    </citation>
    <scope>IDENTIFICATION</scope>
</reference>
<evidence type="ECO:0000313" key="8">
    <source>
        <dbReference type="Proteomes" id="UP000267606"/>
    </source>
</evidence>
<sequence length="148" mass="16946">MEVALKIVQKSRLTKHSQLEKMRKEIAIHQSLNHPNVVKFLNCFEDDINVYMVLELCHNGTLLHRIQNAPGRRLRDTSARMYLLQIVDAVIYLHEQVGILHRDLKPGNVLLSSNDQVKLADFGLALKLNDLPYYSLNVCGTPNYLSPQ</sequence>
<dbReference type="InterPro" id="IPR000719">
    <property type="entry name" value="Prot_kinase_dom"/>
</dbReference>
<dbReference type="Gene3D" id="1.10.510.10">
    <property type="entry name" value="Transferase(Phosphotransferase) domain 1"/>
    <property type="match status" value="1"/>
</dbReference>
<organism evidence="9">
    <name type="scientific">Onchocerca flexuosa</name>
    <dbReference type="NCBI Taxonomy" id="387005"/>
    <lineage>
        <taxon>Eukaryota</taxon>
        <taxon>Metazoa</taxon>
        <taxon>Ecdysozoa</taxon>
        <taxon>Nematoda</taxon>
        <taxon>Chromadorea</taxon>
        <taxon>Rhabditida</taxon>
        <taxon>Spirurina</taxon>
        <taxon>Spiruromorpha</taxon>
        <taxon>Filarioidea</taxon>
        <taxon>Onchocercidae</taxon>
        <taxon>Onchocerca</taxon>
    </lineage>
</organism>
<evidence type="ECO:0000259" key="6">
    <source>
        <dbReference type="PROSITE" id="PS50011"/>
    </source>
</evidence>
<dbReference type="PANTHER" id="PTHR24345:SF0">
    <property type="entry name" value="CELL CYCLE SERINE_THREONINE-PROTEIN KINASE CDC5_MSD2"/>
    <property type="match status" value="1"/>
</dbReference>
<keyword evidence="1" id="KW-0723">Serine/threonine-protein kinase</keyword>
<keyword evidence="8" id="KW-1185">Reference proteome</keyword>
<feature type="domain" description="Protein kinase" evidence="6">
    <location>
        <begin position="1"/>
        <end position="148"/>
    </location>
</feature>
<name>A0A183HML4_9BILA</name>
<dbReference type="InterPro" id="IPR011009">
    <property type="entry name" value="Kinase-like_dom_sf"/>
</dbReference>
<dbReference type="AlphaFoldDB" id="A0A183HML4"/>
<evidence type="ECO:0000256" key="2">
    <source>
        <dbReference type="ARBA" id="ARBA00022679"/>
    </source>
</evidence>
<dbReference type="SMART" id="SM00220">
    <property type="entry name" value="S_TKc"/>
    <property type="match status" value="1"/>
</dbReference>